<dbReference type="InterPro" id="IPR039261">
    <property type="entry name" value="FNR_nucleotide-bd"/>
</dbReference>
<dbReference type="InterPro" id="IPR012675">
    <property type="entry name" value="Beta-grasp_dom_sf"/>
</dbReference>
<dbReference type="OrthoDB" id="9796486at2"/>
<comment type="cofactor">
    <cofactor evidence="1">
        <name>[2Fe-2S] cluster</name>
        <dbReference type="ChEBI" id="CHEBI:190135"/>
    </cofactor>
    <text evidence="1">Binds 1 2Fe-2S cluster.</text>
</comment>
<dbReference type="PANTHER" id="PTHR30212:SF2">
    <property type="entry name" value="PROTEIN YIIM"/>
    <property type="match status" value="1"/>
</dbReference>
<dbReference type="PROSITE" id="PS51085">
    <property type="entry name" value="2FE2S_FER_2"/>
    <property type="match status" value="1"/>
</dbReference>
<keyword evidence="1" id="KW-0285">Flavoprotein</keyword>
<dbReference type="InterPro" id="IPR001433">
    <property type="entry name" value="OxRdtase_FAD/NAD-bd"/>
</dbReference>
<dbReference type="Pfam" id="PF00111">
    <property type="entry name" value="Fer2"/>
    <property type="match status" value="1"/>
</dbReference>
<accession>A0A318JSR7</accession>
<dbReference type="SUPFAM" id="SSF54292">
    <property type="entry name" value="2Fe-2S ferredoxin-like"/>
    <property type="match status" value="1"/>
</dbReference>
<dbReference type="GO" id="GO:0016709">
    <property type="term" value="F:oxidoreductase activity, acting on paired donors, with incorporation or reduction of molecular oxygen, NAD(P)H as one donor, and incorporation of one atom of oxygen"/>
    <property type="evidence" value="ECO:0007669"/>
    <property type="project" value="UniProtKB-UniRule"/>
</dbReference>
<dbReference type="UniPathway" id="UPA00117"/>
<dbReference type="GO" id="GO:0046872">
    <property type="term" value="F:metal ion binding"/>
    <property type="evidence" value="ECO:0007669"/>
    <property type="project" value="UniProtKB-KW"/>
</dbReference>
<protein>
    <recommendedName>
        <fullName evidence="1">Carnitine monooxygenase reductase subunit</fullName>
        <ecNumber evidence="1">1.14.13.239</ecNumber>
    </recommendedName>
    <alternativeName>
        <fullName evidence="1">Carnitine monooxygenase beta subunit</fullName>
    </alternativeName>
</protein>
<feature type="domain" description="2Fe-2S ferredoxin-type" evidence="2">
    <location>
        <begin position="235"/>
        <end position="321"/>
    </location>
</feature>
<keyword evidence="1" id="KW-0520">NAD</keyword>
<dbReference type="Proteomes" id="UP000248395">
    <property type="component" value="Unassembled WGS sequence"/>
</dbReference>
<dbReference type="Gene3D" id="3.10.20.30">
    <property type="match status" value="1"/>
</dbReference>
<dbReference type="EMBL" id="QJKC01000015">
    <property type="protein sequence ID" value="PXX43412.1"/>
    <property type="molecule type" value="Genomic_DNA"/>
</dbReference>
<reference evidence="4 5" key="1">
    <citation type="submission" date="2018-05" db="EMBL/GenBank/DDBJ databases">
        <title>Genomic Encyclopedia of Type Strains, Phase IV (KMG-IV): sequencing the most valuable type-strain genomes for metagenomic binning, comparative biology and taxonomic classification.</title>
        <authorList>
            <person name="Goeker M."/>
        </authorList>
    </citation>
    <scope>NUCLEOTIDE SEQUENCE [LARGE SCALE GENOMIC DNA]</scope>
    <source>
        <strain evidence="4 5">DSM 25134</strain>
    </source>
</reference>
<comment type="pathway">
    <text evidence="1">Amine and polyamine metabolism; carnitine metabolism.</text>
</comment>
<dbReference type="InterPro" id="IPR039003">
    <property type="entry name" value="Carnitine_monoox_B"/>
</dbReference>
<dbReference type="PANTHER" id="PTHR30212">
    <property type="entry name" value="PROTEIN YIIM"/>
    <property type="match status" value="1"/>
</dbReference>
<evidence type="ECO:0000259" key="2">
    <source>
        <dbReference type="PROSITE" id="PS51085"/>
    </source>
</evidence>
<dbReference type="InterPro" id="IPR036010">
    <property type="entry name" value="2Fe-2S_ferredoxin-like_sf"/>
</dbReference>
<dbReference type="PROSITE" id="PS00197">
    <property type="entry name" value="2FE2S_FER_1"/>
    <property type="match status" value="1"/>
</dbReference>
<dbReference type="InterPro" id="IPR006058">
    <property type="entry name" value="2Fe2S_fd_BS"/>
</dbReference>
<feature type="binding site" evidence="1">
    <location>
        <position position="278"/>
    </location>
    <ligand>
        <name>[2Fe-2S] cluster</name>
        <dbReference type="ChEBI" id="CHEBI:190135"/>
    </ligand>
</feature>
<dbReference type="GO" id="GO:0051537">
    <property type="term" value="F:2 iron, 2 sulfur cluster binding"/>
    <property type="evidence" value="ECO:0007669"/>
    <property type="project" value="UniProtKB-UniRule"/>
</dbReference>
<gene>
    <name evidence="4" type="ORF">DFR38_11540</name>
</gene>
<sequence>MTHQTPNIAVRVVRIEQASPLIKRFTLQAADGGSLPAFGGGSHVIVQIPAASGLLYNAYSLLSSPFQLQHYQIAVRREEASRGGSAFMHEQLAEGDILQISPPNNLFPLHASSGRQILIAGGIGITPFMSQMEELQASGASFELHYAFRSREQAAFVEELTARYGAHCHFHDAAQGELCDVAGLLQQMAEQDHVYVCGPQSLIEAVQVAGAAQGIAPARLHWEQFAASTQGGAAFTVVLARSGREIPVAAGQSILQAIESDGTVAVDCLCREGVCGTCEVGIVEGEAEHRDQYLSDEEKQAQKSLLICVSRARGARLVLDL</sequence>
<dbReference type="PROSITE" id="PS51384">
    <property type="entry name" value="FAD_FR"/>
    <property type="match status" value="1"/>
</dbReference>
<keyword evidence="5" id="KW-1185">Reference proteome</keyword>
<name>A0A318JSR7_9NEIS</name>
<comment type="function">
    <text evidence="1">Converts carnitine to trimethylamine and malic semialdehyde.</text>
</comment>
<evidence type="ECO:0000313" key="4">
    <source>
        <dbReference type="EMBL" id="PXX43412.1"/>
    </source>
</evidence>
<keyword evidence="1" id="KW-0408">Iron</keyword>
<evidence type="ECO:0000313" key="5">
    <source>
        <dbReference type="Proteomes" id="UP000248395"/>
    </source>
</evidence>
<dbReference type="EC" id="1.14.13.239" evidence="1"/>
<dbReference type="Pfam" id="PF00175">
    <property type="entry name" value="NAD_binding_1"/>
    <property type="match status" value="1"/>
</dbReference>
<dbReference type="Gene3D" id="3.40.50.80">
    <property type="entry name" value="Nucleotide-binding domain of ferredoxin-NADP reductase (FNR) module"/>
    <property type="match status" value="1"/>
</dbReference>
<keyword evidence="1" id="KW-0288">FMN</keyword>
<comment type="similarity">
    <text evidence="1">Belongs to the PDR/VanB family. CntB subfamily.</text>
</comment>
<keyword evidence="1" id="KW-0411">Iron-sulfur</keyword>
<keyword evidence="1" id="KW-0560">Oxidoreductase</keyword>
<feature type="binding site" evidence="1">
    <location>
        <position position="270"/>
    </location>
    <ligand>
        <name>[2Fe-2S] cluster</name>
        <dbReference type="ChEBI" id="CHEBI:190135"/>
    </ligand>
</feature>
<comment type="caution">
    <text evidence="4">The sequence shown here is derived from an EMBL/GenBank/DDBJ whole genome shotgun (WGS) entry which is preliminary data.</text>
</comment>
<comment type="subunit">
    <text evidence="1">Composed of an oxygenase subunit and a reductase subunit.</text>
</comment>
<dbReference type="CDD" id="cd00207">
    <property type="entry name" value="fer2"/>
    <property type="match status" value="1"/>
</dbReference>
<dbReference type="SUPFAM" id="SSF63380">
    <property type="entry name" value="Riboflavin synthase domain-like"/>
    <property type="match status" value="1"/>
</dbReference>
<dbReference type="RefSeq" id="WP_059286962.1">
    <property type="nucleotide sequence ID" value="NZ_LNQU01000129.1"/>
</dbReference>
<dbReference type="AlphaFoldDB" id="A0A318JSR7"/>
<feature type="binding site" evidence="1">
    <location>
        <position position="275"/>
    </location>
    <ligand>
        <name>[2Fe-2S] cluster</name>
        <dbReference type="ChEBI" id="CHEBI:190135"/>
    </ligand>
</feature>
<keyword evidence="1" id="KW-0001">2Fe-2S</keyword>
<dbReference type="Gene3D" id="2.40.30.10">
    <property type="entry name" value="Translation factors"/>
    <property type="match status" value="1"/>
</dbReference>
<proteinExistence type="inferred from homology"/>
<dbReference type="CDD" id="cd06185">
    <property type="entry name" value="PDR_like"/>
    <property type="match status" value="1"/>
</dbReference>
<evidence type="ECO:0000259" key="3">
    <source>
        <dbReference type="PROSITE" id="PS51384"/>
    </source>
</evidence>
<dbReference type="HAMAP" id="MF_02098">
    <property type="entry name" value="Carnitine_monoox_B"/>
    <property type="match status" value="1"/>
</dbReference>
<organism evidence="4 5">
    <name type="scientific">Aquitalea magnusonii</name>
    <dbReference type="NCBI Taxonomy" id="332411"/>
    <lineage>
        <taxon>Bacteria</taxon>
        <taxon>Pseudomonadati</taxon>
        <taxon>Pseudomonadota</taxon>
        <taxon>Betaproteobacteria</taxon>
        <taxon>Neisseriales</taxon>
        <taxon>Chromobacteriaceae</taxon>
        <taxon>Aquitalea</taxon>
    </lineage>
</organism>
<dbReference type="InterPro" id="IPR017938">
    <property type="entry name" value="Riboflavin_synthase-like_b-brl"/>
</dbReference>
<keyword evidence="1" id="KW-0521">NADP</keyword>
<dbReference type="InterPro" id="IPR017927">
    <property type="entry name" value="FAD-bd_FR_type"/>
</dbReference>
<comment type="catalytic activity">
    <reaction evidence="1">
        <text>(R)-carnitine + NADH + O2 + H(+) = (3R)-3-hydroxy-4-oxobutanoate + trimethylamine + NAD(+) + H2O</text>
        <dbReference type="Rhea" id="RHEA:55396"/>
        <dbReference type="ChEBI" id="CHEBI:15377"/>
        <dbReference type="ChEBI" id="CHEBI:15378"/>
        <dbReference type="ChEBI" id="CHEBI:15379"/>
        <dbReference type="ChEBI" id="CHEBI:16347"/>
        <dbReference type="ChEBI" id="CHEBI:57540"/>
        <dbReference type="ChEBI" id="CHEBI:57945"/>
        <dbReference type="ChEBI" id="CHEBI:58389"/>
        <dbReference type="ChEBI" id="CHEBI:138809"/>
        <dbReference type="EC" id="1.14.13.239"/>
    </reaction>
</comment>
<dbReference type="InterPro" id="IPR052353">
    <property type="entry name" value="Benzoxazolinone_Detox_Enz"/>
</dbReference>
<keyword evidence="1" id="KW-0479">Metal-binding</keyword>
<evidence type="ECO:0000256" key="1">
    <source>
        <dbReference type="HAMAP-Rule" id="MF_02098"/>
    </source>
</evidence>
<feature type="binding site" evidence="1">
    <location>
        <position position="308"/>
    </location>
    <ligand>
        <name>[2Fe-2S] cluster</name>
        <dbReference type="ChEBI" id="CHEBI:190135"/>
    </ligand>
</feature>
<comment type="catalytic activity">
    <reaction evidence="1">
        <text>(R)-carnitine + NADPH + O2 + H(+) = (3R)-3-hydroxy-4-oxobutanoate + trimethylamine + NADP(+) + H2O</text>
        <dbReference type="Rhea" id="RHEA:55368"/>
        <dbReference type="ChEBI" id="CHEBI:15377"/>
        <dbReference type="ChEBI" id="CHEBI:15378"/>
        <dbReference type="ChEBI" id="CHEBI:15379"/>
        <dbReference type="ChEBI" id="CHEBI:16347"/>
        <dbReference type="ChEBI" id="CHEBI:57783"/>
        <dbReference type="ChEBI" id="CHEBI:58349"/>
        <dbReference type="ChEBI" id="CHEBI:58389"/>
        <dbReference type="ChEBI" id="CHEBI:138809"/>
        <dbReference type="EC" id="1.14.13.239"/>
    </reaction>
</comment>
<dbReference type="SUPFAM" id="SSF52343">
    <property type="entry name" value="Ferredoxin reductase-like, C-terminal NADP-linked domain"/>
    <property type="match status" value="1"/>
</dbReference>
<dbReference type="PRINTS" id="PR00409">
    <property type="entry name" value="PHDIOXRDTASE"/>
</dbReference>
<feature type="domain" description="FAD-binding FR-type" evidence="3">
    <location>
        <begin position="5"/>
        <end position="110"/>
    </location>
</feature>
<dbReference type="GO" id="GO:0009437">
    <property type="term" value="P:carnitine metabolic process"/>
    <property type="evidence" value="ECO:0007669"/>
    <property type="project" value="UniProtKB-UniRule"/>
</dbReference>
<comment type="cofactor">
    <cofactor evidence="1">
        <name>FMN</name>
        <dbReference type="ChEBI" id="CHEBI:58210"/>
    </cofactor>
</comment>
<dbReference type="InterPro" id="IPR001041">
    <property type="entry name" value="2Fe-2S_ferredoxin-type"/>
</dbReference>